<dbReference type="Pfam" id="PF16593">
    <property type="entry name" value="Cas9-BH"/>
    <property type="match status" value="1"/>
</dbReference>
<evidence type="ECO:0000256" key="7">
    <source>
        <dbReference type="ARBA" id="ARBA00022842"/>
    </source>
</evidence>
<dbReference type="Proteomes" id="UP000051378">
    <property type="component" value="Unassembled WGS sequence"/>
</dbReference>
<evidence type="ECO:0000256" key="9">
    <source>
        <dbReference type="ARBA" id="ARBA00023118"/>
    </source>
</evidence>
<sequence length="1346" mass="156626">MNQTKNYDIGLDIGVGSVGWTITDSQSQKVLKVKGKQGIGVHLFNEGQTAEERRQFRTNRRRLKRRKWRLRLLRELFDEPISSIDPEFFARLKYFNESSKDPKNKGYQPQLHDDLKDVDFYRQYPTIYHLRHALMTQKEKFDIRDIYLAIHHIVKYRGHFLMNGHSSSFSVAQTDWKADLTKLFELIQETRTNLDFSFDLTEIDTIKSLLFDKNLSRNDRQKEIVGLINNNSQLDKKDKALTKQLVESVVKGIVGMKTRTDILLGYEVDNKEQSKAWNFSIDELDDQMATIDPALSQNSQAHDIITLIQKLYMTVQLAQIVPEGQSVSEMMINRYNLYAEQLQQLKDYKKINLETGLLLREAYDELMTKALTAAPGKTIHDTFYNKVKKILKDQDNKQALSIKQAIEDSNYLIPLRIKSNGVIPYQLHQRELDAIIENQKEFYPFLATPNPVDGHQEALPYKLDELIGFKVPYYVGPMVDPEVDSDQNFAWMVRKEKGEITPWNFHNKVDITQSADNFIKRMKTTDTYLIGKDVLPQNSLLYQRYTVLNELNGIKVANKKLTIEQKQRLYDQLFKKKKTVKKQDILNNLVAAGEIHEDDNLTGLSNGTTFNNNLGSYIDYCKIIGQDKLEDASKQADIERIIEWSTTFEDANIFLTKLAEINWLTEDQRQKLSQIRYRGWGQFSKTLLTDIKDNKDNSIIDNLMSTKKVFMQIINDTTIKQKIDDYNQYHLNHADLKDTIANLFTSPQNKRAINQTLLVIEDIINAVGHKPNRIFIESAKDNRNAKNQLTQSRLKRIVKQFEDNKQHVDQSVYEELKQLDDGSHASIDDRLLLYFLQNGKDMYTGQPIDISQLSTSQYHIDHILPQAKVMDNALDNRVLVSSKANTEKSDRFLSEIPQFQQRSLWAELERMGFLTKAKKERLLMTSDEFKQNSVRFIARQLVETRQIIKLVNQLIIQEHPEVKLVNIKADLTNAFRKKFNFVKNRNANDYHHAFDAYLTSLIGSHLLKSHPKWEPLFVYSDYDKIKFDNAPQGVNIMKEFEQSKLADENGEIIWNKDEMMAYLERLYNSRQILITKKVYARHGNLFKQTIFKAGESDNLIPVKNNRSDIAIYGGYKSKQVSYYALISLHNKKRQKRLVAVYLIDIQKLQNLNESDYFKTLHTIIKERHNIKPEFDILADKIYQNQLIIDNKNGSNRPFRIEGDFKNDRQLYLPLQYQRWLASKEPTDEKLNRIFDHICEQLADYFPLFAGNACDKLLDNRDKFYQLSIKSEFNDKGKLIAEGKLSVIDKLLVAMHADSRNSNLAVIGLSSSWGRFKLHGGNEAIGTSVQLIHQSPTGLFKRIQRFN</sequence>
<comment type="caution">
    <text evidence="13">Lacks conserved residue(s) required for the propagation of feature annotation.</text>
</comment>
<dbReference type="GO" id="GO:0046872">
    <property type="term" value="F:metal ion binding"/>
    <property type="evidence" value="ECO:0007669"/>
    <property type="project" value="UniProtKB-UniRule"/>
</dbReference>
<dbReference type="PROSITE" id="PS51749">
    <property type="entry name" value="HNH_CAS9"/>
    <property type="match status" value="1"/>
</dbReference>
<keyword evidence="6 13" id="KW-0378">Hydrolase</keyword>
<evidence type="ECO:0000256" key="11">
    <source>
        <dbReference type="ARBA" id="ARBA00023211"/>
    </source>
</evidence>
<feature type="active site" description="Proton acceptor for HNH nuclease domain" evidence="13">
    <location>
        <position position="862"/>
    </location>
</feature>
<dbReference type="InterPro" id="IPR032240">
    <property type="entry name" value="Cas9_REC"/>
</dbReference>
<proteinExistence type="inferred from homology"/>
<evidence type="ECO:0000256" key="4">
    <source>
        <dbReference type="ARBA" id="ARBA00022723"/>
    </source>
</evidence>
<evidence type="ECO:0000256" key="6">
    <source>
        <dbReference type="ARBA" id="ARBA00022801"/>
    </source>
</evidence>
<reference evidence="15 16" key="1">
    <citation type="journal article" date="2015" name="Genome Announc.">
        <title>Expanding the biotechnology potential of lactobacilli through comparative genomics of 213 strains and associated genera.</title>
        <authorList>
            <person name="Sun Z."/>
            <person name="Harris H.M."/>
            <person name="McCann A."/>
            <person name="Guo C."/>
            <person name="Argimon S."/>
            <person name="Zhang W."/>
            <person name="Yang X."/>
            <person name="Jeffery I.B."/>
            <person name="Cooney J.C."/>
            <person name="Kagawa T.F."/>
            <person name="Liu W."/>
            <person name="Song Y."/>
            <person name="Salvetti E."/>
            <person name="Wrobel A."/>
            <person name="Rasinkangas P."/>
            <person name="Parkhill J."/>
            <person name="Rea M.C."/>
            <person name="O'Sullivan O."/>
            <person name="Ritari J."/>
            <person name="Douillard F.P."/>
            <person name="Paul Ross R."/>
            <person name="Yang R."/>
            <person name="Briner A.E."/>
            <person name="Felis G.E."/>
            <person name="de Vos W.M."/>
            <person name="Barrangou R."/>
            <person name="Klaenhammer T.R."/>
            <person name="Caufield P.W."/>
            <person name="Cui Y."/>
            <person name="Zhang H."/>
            <person name="O'Toole P.W."/>
        </authorList>
    </citation>
    <scope>NUCLEOTIDE SEQUENCE [LARGE SCALE GENOMIC DNA]</scope>
    <source>
        <strain evidence="15 16">DSM 23037</strain>
    </source>
</reference>
<name>A0A0R2DIR3_9LACO</name>
<dbReference type="STRING" id="1423744.FC86_GL000511"/>
<dbReference type="HAMAP" id="MF_01480">
    <property type="entry name" value="Cas9"/>
    <property type="match status" value="1"/>
</dbReference>
<keyword evidence="9 13" id="KW-0051">Antiviral defense</keyword>
<keyword evidence="7" id="KW-0460">Magnesium</keyword>
<keyword evidence="10 13" id="KW-0238">DNA-binding</keyword>
<dbReference type="InterPro" id="IPR003615">
    <property type="entry name" value="HNH_nuc"/>
</dbReference>
<accession>A0A0R2DIR3</accession>
<dbReference type="OrthoDB" id="9757607at2"/>
<evidence type="ECO:0000259" key="14">
    <source>
        <dbReference type="PROSITE" id="PS51749"/>
    </source>
</evidence>
<dbReference type="Pfam" id="PF16595">
    <property type="entry name" value="Cas9_PI"/>
    <property type="match status" value="1"/>
</dbReference>
<dbReference type="Pfam" id="PF13395">
    <property type="entry name" value="HNH_4"/>
    <property type="match status" value="1"/>
</dbReference>
<dbReference type="GO" id="GO:0003723">
    <property type="term" value="F:RNA binding"/>
    <property type="evidence" value="ECO:0007669"/>
    <property type="project" value="UniProtKB-UniRule"/>
</dbReference>
<dbReference type="InterPro" id="IPR036397">
    <property type="entry name" value="RNaseH_sf"/>
</dbReference>
<evidence type="ECO:0000256" key="13">
    <source>
        <dbReference type="HAMAP-Rule" id="MF_01480"/>
    </source>
</evidence>
<comment type="domain">
    <text evidence="13">Has 2 endonuclease domains. The discontinuous RuvC-like domain cleaves the target DNA noncomplementary to crRNA while the HNH nuclease domain cleaves the target DNA complementary to crRNA.</text>
</comment>
<evidence type="ECO:0000256" key="1">
    <source>
        <dbReference type="ARBA" id="ARBA00001946"/>
    </source>
</evidence>
<dbReference type="Gene3D" id="1.10.30.50">
    <property type="match status" value="1"/>
</dbReference>
<dbReference type="GO" id="GO:0043571">
    <property type="term" value="P:maintenance of CRISPR repeat elements"/>
    <property type="evidence" value="ECO:0007669"/>
    <property type="project" value="UniProtKB-UniRule"/>
</dbReference>
<dbReference type="Pfam" id="PF16592">
    <property type="entry name" value="Cas9_REC"/>
    <property type="match status" value="1"/>
</dbReference>
<keyword evidence="4" id="KW-0479">Metal-binding</keyword>
<dbReference type="EMBL" id="AYZL01000019">
    <property type="protein sequence ID" value="KRN03984.1"/>
    <property type="molecule type" value="Genomic_DNA"/>
</dbReference>
<keyword evidence="8 13" id="KW-0694">RNA-binding</keyword>
<organism evidence="15 16">
    <name type="scientific">Holzapfeliella floricola DSM 23037 = JCM 16512</name>
    <dbReference type="NCBI Taxonomy" id="1423744"/>
    <lineage>
        <taxon>Bacteria</taxon>
        <taxon>Bacillati</taxon>
        <taxon>Bacillota</taxon>
        <taxon>Bacilli</taxon>
        <taxon>Lactobacillales</taxon>
        <taxon>Lactobacillaceae</taxon>
        <taxon>Holzapfeliella</taxon>
    </lineage>
</organism>
<feature type="domain" description="HNH Cas9-type" evidence="14">
    <location>
        <begin position="790"/>
        <end position="941"/>
    </location>
</feature>
<evidence type="ECO:0000256" key="5">
    <source>
        <dbReference type="ARBA" id="ARBA00022759"/>
    </source>
</evidence>
<evidence type="ECO:0000256" key="10">
    <source>
        <dbReference type="ARBA" id="ARBA00023125"/>
    </source>
</evidence>
<evidence type="ECO:0000256" key="3">
    <source>
        <dbReference type="ARBA" id="ARBA00022722"/>
    </source>
</evidence>
<dbReference type="RefSeq" id="WP_056974741.1">
    <property type="nucleotide sequence ID" value="NZ_AYZL01000019.1"/>
</dbReference>
<dbReference type="Pfam" id="PF22702">
    <property type="entry name" value="Cas9_RuvC"/>
    <property type="match status" value="1"/>
</dbReference>
<dbReference type="GO" id="GO:0003677">
    <property type="term" value="F:DNA binding"/>
    <property type="evidence" value="ECO:0007669"/>
    <property type="project" value="UniProtKB-UniRule"/>
</dbReference>
<dbReference type="InterPro" id="IPR033114">
    <property type="entry name" value="HNH_CAS9"/>
</dbReference>
<keyword evidence="5 13" id="KW-0255">Endonuclease</keyword>
<evidence type="ECO:0000313" key="15">
    <source>
        <dbReference type="EMBL" id="KRN03984.1"/>
    </source>
</evidence>
<dbReference type="NCBIfam" id="TIGR01865">
    <property type="entry name" value="cas_Csn1"/>
    <property type="match status" value="1"/>
</dbReference>
<dbReference type="PATRIC" id="fig|1423744.4.peg.527"/>
<dbReference type="GO" id="GO:0051607">
    <property type="term" value="P:defense response to virus"/>
    <property type="evidence" value="ECO:0007669"/>
    <property type="project" value="UniProtKB-UniRule"/>
</dbReference>
<keyword evidence="16" id="KW-1185">Reference proteome</keyword>
<evidence type="ECO:0000256" key="2">
    <source>
        <dbReference type="ARBA" id="ARBA00005244"/>
    </source>
</evidence>
<comment type="similarity">
    <text evidence="13">Belongs to the CRISPR-associated Cas9 family.</text>
</comment>
<comment type="function">
    <text evidence="13">CRISPR (clustered regularly interspaced short palindromic repeat) is an adaptive immune system that provides protection against mobile genetic elements (viruses, transposable elements and conjugative plasmids). CRISPR clusters contain spacers, sequences complementary to antecedent mobile elements, and target invading nucleic acids. CRISPR clusters are transcribed and processed into CRISPR RNA (crRNA). In type II CRISPR systems correct processing of pre-crRNA requires a trans-encoded small RNA (tracrRNA), endogenous ribonuclease 3 (rnc) and this protein. The tracrRNA serves as a guide for ribonuclease 3-aided processing of pre-crRNA. Subsequently Cas9/crRNA/tracrRNA endonucleolytically cleaves linear or circular dsDNA target complementary to the spacer; Cas9 is inactive in the absence of the 2 guide RNAs (gRNA). Cas9 recognizes the protospacer adjacent motif (PAM) in the CRISPR repeat sequences to help distinguish self versus nonself, as targets within the bacterial CRISPR locus do not have PAMs. PAM recognition is also required for catalytic activity.</text>
</comment>
<protein>
    <recommendedName>
        <fullName evidence="13">CRISPR-associated endonuclease Cas9</fullName>
        <ecNumber evidence="13">3.1.-.-</ecNumber>
    </recommendedName>
</protein>
<comment type="subunit">
    <text evidence="12 13">Monomer. Binds crRNA and tracrRNA.</text>
</comment>
<gene>
    <name evidence="13" type="primary">cas9</name>
    <name evidence="15" type="ORF">FC86_GL000511</name>
</gene>
<dbReference type="InterPro" id="IPR055228">
    <property type="entry name" value="Cas9_RuvC"/>
</dbReference>
<keyword evidence="3 13" id="KW-0540">Nuclease</keyword>
<dbReference type="Gene3D" id="3.30.420.10">
    <property type="entry name" value="Ribonuclease H-like superfamily/Ribonuclease H"/>
    <property type="match status" value="1"/>
</dbReference>
<comment type="cofactor">
    <cofactor evidence="1">
        <name>Mg(2+)</name>
        <dbReference type="ChEBI" id="CHEBI:18420"/>
    </cofactor>
</comment>
<dbReference type="InterPro" id="IPR032239">
    <property type="entry name" value="Cas9-BH"/>
</dbReference>
<evidence type="ECO:0000256" key="12">
    <source>
        <dbReference type="ARBA" id="ARBA00046380"/>
    </source>
</evidence>
<keyword evidence="11" id="KW-0464">Manganese</keyword>
<comment type="caution">
    <text evidence="15">The sequence shown here is derived from an EMBL/GenBank/DDBJ whole genome shotgun (WGS) entry which is preliminary data.</text>
</comment>
<evidence type="ECO:0000313" key="16">
    <source>
        <dbReference type="Proteomes" id="UP000051378"/>
    </source>
</evidence>
<dbReference type="InterPro" id="IPR028629">
    <property type="entry name" value="Cas9"/>
</dbReference>
<feature type="active site" description="For RuvC-like nuclease domain" evidence="13">
    <location>
        <position position="12"/>
    </location>
</feature>
<dbReference type="InterPro" id="IPR032237">
    <property type="entry name" value="Cas9_PI"/>
</dbReference>
<dbReference type="GO" id="GO:0016787">
    <property type="term" value="F:hydrolase activity"/>
    <property type="evidence" value="ECO:0007669"/>
    <property type="project" value="UniProtKB-KW"/>
</dbReference>
<evidence type="ECO:0000256" key="8">
    <source>
        <dbReference type="ARBA" id="ARBA00022884"/>
    </source>
</evidence>
<comment type="similarity">
    <text evidence="2">Belongs to the CRISPR-associated protein Cas9 family. Subtype II-A subfamily.</text>
</comment>
<dbReference type="EC" id="3.1.-.-" evidence="13"/>
<dbReference type="GO" id="GO:0004519">
    <property type="term" value="F:endonuclease activity"/>
    <property type="evidence" value="ECO:0007669"/>
    <property type="project" value="UniProtKB-UniRule"/>
</dbReference>